<dbReference type="InterPro" id="IPR012675">
    <property type="entry name" value="Beta-grasp_dom_sf"/>
</dbReference>
<gene>
    <name evidence="1" type="primary">thiS</name>
    <name evidence="1" type="ORF">MOX91_06630</name>
</gene>
<reference evidence="1 2" key="1">
    <citation type="submission" date="2022-03" db="EMBL/GenBank/DDBJ databases">
        <title>Novel taxa within the pig intestine.</title>
        <authorList>
            <person name="Wylensek D."/>
            <person name="Bishof K."/>
            <person name="Afrizal A."/>
            <person name="Clavel T."/>
        </authorList>
    </citation>
    <scope>NUCLEOTIDE SEQUENCE [LARGE SCALE GENOMIC DNA]</scope>
    <source>
        <strain evidence="1 2">CLA-KB-P66</strain>
    </source>
</reference>
<accession>A0ABU4WH14</accession>
<dbReference type="CDD" id="cd00565">
    <property type="entry name" value="Ubl_ThiS"/>
    <property type="match status" value="1"/>
</dbReference>
<keyword evidence="2" id="KW-1185">Reference proteome</keyword>
<organism evidence="1 2">
    <name type="scientific">Intestinicryptomonas porci</name>
    <dbReference type="NCBI Taxonomy" id="2926320"/>
    <lineage>
        <taxon>Bacteria</taxon>
        <taxon>Pseudomonadati</taxon>
        <taxon>Verrucomicrobiota</taxon>
        <taxon>Opitutia</taxon>
        <taxon>Opitutales</taxon>
        <taxon>Intestinicryptomonaceae</taxon>
        <taxon>Intestinicryptomonas</taxon>
    </lineage>
</organism>
<dbReference type="Pfam" id="PF02597">
    <property type="entry name" value="ThiS"/>
    <property type="match status" value="1"/>
</dbReference>
<protein>
    <submittedName>
        <fullName evidence="1">Sulfur carrier protein ThiS</fullName>
    </submittedName>
</protein>
<name>A0ABU4WH14_9BACT</name>
<dbReference type="Gene3D" id="3.10.20.30">
    <property type="match status" value="1"/>
</dbReference>
<dbReference type="InterPro" id="IPR010035">
    <property type="entry name" value="Thi_S"/>
</dbReference>
<dbReference type="RefSeq" id="WP_370397301.1">
    <property type="nucleotide sequence ID" value="NZ_JALBUT010000007.1"/>
</dbReference>
<evidence type="ECO:0000313" key="2">
    <source>
        <dbReference type="Proteomes" id="UP001275932"/>
    </source>
</evidence>
<dbReference type="NCBIfam" id="TIGR01683">
    <property type="entry name" value="thiS"/>
    <property type="match status" value="1"/>
</dbReference>
<dbReference type="PANTHER" id="PTHR34472">
    <property type="entry name" value="SULFUR CARRIER PROTEIN THIS"/>
    <property type="match status" value="1"/>
</dbReference>
<dbReference type="InterPro" id="IPR003749">
    <property type="entry name" value="ThiS/MoaD-like"/>
</dbReference>
<evidence type="ECO:0000313" key="1">
    <source>
        <dbReference type="EMBL" id="MDX8415848.1"/>
    </source>
</evidence>
<dbReference type="InterPro" id="IPR016155">
    <property type="entry name" value="Mopterin_synth/thiamin_S_b"/>
</dbReference>
<dbReference type="Proteomes" id="UP001275932">
    <property type="component" value="Unassembled WGS sequence"/>
</dbReference>
<dbReference type="PANTHER" id="PTHR34472:SF1">
    <property type="entry name" value="SULFUR CARRIER PROTEIN THIS"/>
    <property type="match status" value="1"/>
</dbReference>
<dbReference type="SUPFAM" id="SSF54285">
    <property type="entry name" value="MoaD/ThiS"/>
    <property type="match status" value="1"/>
</dbReference>
<proteinExistence type="predicted"/>
<dbReference type="EMBL" id="JALBUT010000007">
    <property type="protein sequence ID" value="MDX8415848.1"/>
    <property type="molecule type" value="Genomic_DNA"/>
</dbReference>
<sequence length="72" mass="7743">MGEEKDINILVNGKMFTVSFGKTVGGFLGEIGFNPERCVVEINLSAKKYADFKDLKLSDGDVLEVMSIVAGG</sequence>
<comment type="caution">
    <text evidence="1">The sequence shown here is derived from an EMBL/GenBank/DDBJ whole genome shotgun (WGS) entry which is preliminary data.</text>
</comment>